<proteinExistence type="predicted"/>
<protein>
    <submittedName>
        <fullName evidence="2">Uncharacterized protein</fullName>
    </submittedName>
</protein>
<evidence type="ECO:0000313" key="2">
    <source>
        <dbReference type="EMBL" id="MTW04189.1"/>
    </source>
</evidence>
<dbReference type="EMBL" id="WNLA01000014">
    <property type="protein sequence ID" value="MTW04189.1"/>
    <property type="molecule type" value="Genomic_DNA"/>
</dbReference>
<keyword evidence="1" id="KW-0472">Membrane</keyword>
<dbReference type="Proteomes" id="UP000484015">
    <property type="component" value="Unassembled WGS sequence"/>
</dbReference>
<dbReference type="RefSeq" id="WP_155440550.1">
    <property type="nucleotide sequence ID" value="NZ_WNLA01000014.1"/>
</dbReference>
<organism evidence="2 3">
    <name type="scientific">Pseudoduganella ginsengisoli</name>
    <dbReference type="NCBI Taxonomy" id="1462440"/>
    <lineage>
        <taxon>Bacteria</taxon>
        <taxon>Pseudomonadati</taxon>
        <taxon>Pseudomonadota</taxon>
        <taxon>Betaproteobacteria</taxon>
        <taxon>Burkholderiales</taxon>
        <taxon>Oxalobacteraceae</taxon>
        <taxon>Telluria group</taxon>
        <taxon>Pseudoduganella</taxon>
    </lineage>
</organism>
<evidence type="ECO:0000256" key="1">
    <source>
        <dbReference type="SAM" id="Phobius"/>
    </source>
</evidence>
<dbReference type="AlphaFoldDB" id="A0A6L6Q401"/>
<feature type="transmembrane region" description="Helical" evidence="1">
    <location>
        <begin position="137"/>
        <end position="157"/>
    </location>
</feature>
<keyword evidence="1" id="KW-1133">Transmembrane helix</keyword>
<feature type="transmembrane region" description="Helical" evidence="1">
    <location>
        <begin position="163"/>
        <end position="181"/>
    </location>
</feature>
<sequence length="220" mass="24365">MHLQGLITAIGALTAAISIPLAAWRPFKEHQDWIGAKAKHMREQCEFAEKLLGKIAEGKIDPYSKDLGLQALAGTTYIEAAEIEFVINLRKSPRDLPAYISGRRFFDSHKILSHHELAYKTSFQSASVRCWYRRRYYALYLACFTGASSPLLWPIIFRGDFPPAVILVFSAMLIPMALIFGKEAIDIERAEALMAAADDLRSAAGCLRAGGSGELFDTPA</sequence>
<gene>
    <name evidence="2" type="ORF">GM668_19080</name>
</gene>
<feature type="transmembrane region" description="Helical" evidence="1">
    <location>
        <begin position="6"/>
        <end position="24"/>
    </location>
</feature>
<name>A0A6L6Q401_9BURK</name>
<keyword evidence="1" id="KW-0812">Transmembrane</keyword>
<accession>A0A6L6Q401</accession>
<keyword evidence="3" id="KW-1185">Reference proteome</keyword>
<reference evidence="2 3" key="1">
    <citation type="submission" date="2019-11" db="EMBL/GenBank/DDBJ databases">
        <title>Type strains purchased from KCTC, JCM and DSMZ.</title>
        <authorList>
            <person name="Lu H."/>
        </authorList>
    </citation>
    <scope>NUCLEOTIDE SEQUENCE [LARGE SCALE GENOMIC DNA]</scope>
    <source>
        <strain evidence="2 3">KCTC 42409</strain>
    </source>
</reference>
<evidence type="ECO:0000313" key="3">
    <source>
        <dbReference type="Proteomes" id="UP000484015"/>
    </source>
</evidence>
<comment type="caution">
    <text evidence="2">The sequence shown here is derived from an EMBL/GenBank/DDBJ whole genome shotgun (WGS) entry which is preliminary data.</text>
</comment>